<dbReference type="Gene3D" id="1.10.10.60">
    <property type="entry name" value="Homeodomain-like"/>
    <property type="match status" value="2"/>
</dbReference>
<feature type="transmembrane region" description="Helical" evidence="4">
    <location>
        <begin position="204"/>
        <end position="224"/>
    </location>
</feature>
<comment type="caution">
    <text evidence="6">The sequence shown here is derived from an EMBL/GenBank/DDBJ whole genome shotgun (WGS) entry which is preliminary data.</text>
</comment>
<dbReference type="GO" id="GO:0043565">
    <property type="term" value="F:sequence-specific DNA binding"/>
    <property type="evidence" value="ECO:0007669"/>
    <property type="project" value="InterPro"/>
</dbReference>
<dbReference type="GO" id="GO:0003700">
    <property type="term" value="F:DNA-binding transcription factor activity"/>
    <property type="evidence" value="ECO:0007669"/>
    <property type="project" value="InterPro"/>
</dbReference>
<feature type="transmembrane region" description="Helical" evidence="4">
    <location>
        <begin position="322"/>
        <end position="340"/>
    </location>
</feature>
<dbReference type="PROSITE" id="PS01124">
    <property type="entry name" value="HTH_ARAC_FAMILY_2"/>
    <property type="match status" value="1"/>
</dbReference>
<dbReference type="SUPFAM" id="SSF46689">
    <property type="entry name" value="Homeodomain-like"/>
    <property type="match status" value="1"/>
</dbReference>
<keyword evidence="1" id="KW-0805">Transcription regulation</keyword>
<accession>A0A6N4QFQ9</accession>
<reference evidence="6" key="1">
    <citation type="journal article" date="2019" name="PLoS Negl. Trop. Dis.">
        <title>Revisiting the worldwide diversity of Leptospira species in the environment.</title>
        <authorList>
            <person name="Vincent A.T."/>
            <person name="Schiettekatte O."/>
            <person name="Bourhy P."/>
            <person name="Veyrier F.J."/>
            <person name="Picardeau M."/>
        </authorList>
    </citation>
    <scope>NUCLEOTIDE SEQUENCE [LARGE SCALE GENOMIC DNA]</scope>
    <source>
        <strain evidence="6">201800293</strain>
    </source>
</reference>
<evidence type="ECO:0000256" key="2">
    <source>
        <dbReference type="ARBA" id="ARBA00023125"/>
    </source>
</evidence>
<evidence type="ECO:0000313" key="7">
    <source>
        <dbReference type="Proteomes" id="UP000297239"/>
    </source>
</evidence>
<keyword evidence="2" id="KW-0238">DNA-binding</keyword>
<name>A0A6N4QFQ9_9LEPT</name>
<dbReference type="PANTHER" id="PTHR43280">
    <property type="entry name" value="ARAC-FAMILY TRANSCRIPTIONAL REGULATOR"/>
    <property type="match status" value="1"/>
</dbReference>
<evidence type="ECO:0000259" key="5">
    <source>
        <dbReference type="PROSITE" id="PS01124"/>
    </source>
</evidence>
<proteinExistence type="predicted"/>
<protein>
    <submittedName>
        <fullName evidence="6">Helix-turn-helix domain-containing protein</fullName>
    </submittedName>
</protein>
<dbReference type="InterPro" id="IPR009057">
    <property type="entry name" value="Homeodomain-like_sf"/>
</dbReference>
<keyword evidence="4" id="KW-1133">Transmembrane helix</keyword>
<evidence type="ECO:0000256" key="4">
    <source>
        <dbReference type="SAM" id="Phobius"/>
    </source>
</evidence>
<dbReference type="InterPro" id="IPR011623">
    <property type="entry name" value="7TMR_DISM_rcpt_extracell_dom1"/>
</dbReference>
<feature type="transmembrane region" description="Helical" evidence="4">
    <location>
        <begin position="290"/>
        <end position="310"/>
    </location>
</feature>
<feature type="transmembrane region" description="Helical" evidence="4">
    <location>
        <begin position="141"/>
        <end position="160"/>
    </location>
</feature>
<feature type="transmembrane region" description="Helical" evidence="4">
    <location>
        <begin position="167"/>
        <end position="184"/>
    </location>
</feature>
<dbReference type="SMART" id="SM00342">
    <property type="entry name" value="HTH_ARAC"/>
    <property type="match status" value="1"/>
</dbReference>
<keyword evidence="4" id="KW-0812">Transmembrane</keyword>
<dbReference type="PANTHER" id="PTHR43280:SF29">
    <property type="entry name" value="ARAC-FAMILY TRANSCRIPTIONAL REGULATOR"/>
    <property type="match status" value="1"/>
</dbReference>
<dbReference type="AlphaFoldDB" id="A0A6N4QFQ9"/>
<gene>
    <name evidence="6" type="ORF">EHQ18_10010</name>
</gene>
<dbReference type="Pfam" id="PF07695">
    <property type="entry name" value="7TMR-DISM_7TM"/>
    <property type="match status" value="1"/>
</dbReference>
<dbReference type="InterPro" id="IPR018060">
    <property type="entry name" value="HTH_AraC"/>
</dbReference>
<feature type="transmembrane region" description="Helical" evidence="4">
    <location>
        <begin position="236"/>
        <end position="257"/>
    </location>
</feature>
<dbReference type="InterPro" id="IPR018062">
    <property type="entry name" value="HTH_AraC-typ_CS"/>
</dbReference>
<organism evidence="6 7">
    <name type="scientific">Leptospira kanakyensis</name>
    <dbReference type="NCBI Taxonomy" id="2484968"/>
    <lineage>
        <taxon>Bacteria</taxon>
        <taxon>Pseudomonadati</taxon>
        <taxon>Spirochaetota</taxon>
        <taxon>Spirochaetia</taxon>
        <taxon>Leptospirales</taxon>
        <taxon>Leptospiraceae</taxon>
        <taxon>Leptospira</taxon>
    </lineage>
</organism>
<dbReference type="Pfam" id="PF12833">
    <property type="entry name" value="HTH_18"/>
    <property type="match status" value="1"/>
</dbReference>
<keyword evidence="4" id="KW-0472">Membrane</keyword>
<keyword evidence="7" id="KW-1185">Reference proteome</keyword>
<dbReference type="Proteomes" id="UP000297239">
    <property type="component" value="Unassembled WGS sequence"/>
</dbReference>
<feature type="domain" description="HTH araC/xylS-type" evidence="5">
    <location>
        <begin position="371"/>
        <end position="477"/>
    </location>
</feature>
<evidence type="ECO:0000256" key="3">
    <source>
        <dbReference type="ARBA" id="ARBA00023163"/>
    </source>
</evidence>
<dbReference type="EMBL" id="RQFF01000030">
    <property type="protein sequence ID" value="TGK69947.1"/>
    <property type="molecule type" value="Genomic_DNA"/>
</dbReference>
<feature type="transmembrane region" description="Helical" evidence="4">
    <location>
        <begin position="263"/>
        <end position="283"/>
    </location>
</feature>
<sequence>MGQNQEIKDLKYSSHLKWTNLNSPLQLGFYTEPVYFRLEWNGNEIPEELYLENQVAYFDSIKLVQDTAKGQITNFDGDIYPKRLSLFPNHPFPIFRIDTKELKNQKILYIEAHTVSNFLFAPNLWTKEEMIQSVIQTRDHFIVFFSVLFVVFLLNLSIFLSTRNTSFLYYCFYIFCSGMYQISYTGYGKIYFWPNSIQWNDHSLVFSGSIALFSVILFSNRFLLLPKRLPILKIPIFTFSVLIVTNAILSLLIKNIICDQIIHFLAILVSFTLMGAGIFIFLQKYQMAKYYIIAWFCLLFAIVSFNLYAFNLLPDHFILRNAIQYGNFFEIILFQFALFARINETKEIPMFSLNAGKQNISNLRIANLNPEQILNDIEYSLLKENLYLDEDLNLQNVASKFQLRPDQLSAIINQTLGINFNQWINGFRIAKACELMKSNPERNILTVAFEVGFNSKSAFNESFKRIKSVTPTDYRKQLKETGLK</sequence>
<dbReference type="PROSITE" id="PS00041">
    <property type="entry name" value="HTH_ARAC_FAMILY_1"/>
    <property type="match status" value="1"/>
</dbReference>
<evidence type="ECO:0000313" key="6">
    <source>
        <dbReference type="EMBL" id="TGK69947.1"/>
    </source>
</evidence>
<keyword evidence="3" id="KW-0804">Transcription</keyword>
<dbReference type="OrthoDB" id="328830at2"/>
<evidence type="ECO:0000256" key="1">
    <source>
        <dbReference type="ARBA" id="ARBA00023015"/>
    </source>
</evidence>